<dbReference type="GO" id="GO:0006235">
    <property type="term" value="P:dTTP biosynthetic process"/>
    <property type="evidence" value="ECO:0007669"/>
    <property type="project" value="TreeGrafter"/>
</dbReference>
<dbReference type="Pfam" id="PF02223">
    <property type="entry name" value="Thymidylate_kin"/>
    <property type="match status" value="1"/>
</dbReference>
<comment type="similarity">
    <text evidence="2">Belongs to the thymidylate kinase family.</text>
</comment>
<dbReference type="GO" id="GO:0005739">
    <property type="term" value="C:mitochondrion"/>
    <property type="evidence" value="ECO:0007669"/>
    <property type="project" value="TreeGrafter"/>
</dbReference>
<reference evidence="11" key="1">
    <citation type="submission" date="2020-11" db="EMBL/GenBank/DDBJ databases">
        <authorList>
            <person name="Tran Van P."/>
        </authorList>
    </citation>
    <scope>NUCLEOTIDE SEQUENCE</scope>
</reference>
<comment type="pathway">
    <text evidence="1">Pyrimidine metabolism; dTTP biosynthesis.</text>
</comment>
<evidence type="ECO:0000256" key="3">
    <source>
        <dbReference type="ARBA" id="ARBA00012980"/>
    </source>
</evidence>
<gene>
    <name evidence="11" type="ORF">NMOB1V02_LOCUS4557</name>
</gene>
<evidence type="ECO:0000256" key="9">
    <source>
        <dbReference type="ARBA" id="ARBA00022840"/>
    </source>
</evidence>
<dbReference type="GO" id="GO:0005829">
    <property type="term" value="C:cytosol"/>
    <property type="evidence" value="ECO:0007669"/>
    <property type="project" value="TreeGrafter"/>
</dbReference>
<dbReference type="GO" id="GO:0005634">
    <property type="term" value="C:nucleus"/>
    <property type="evidence" value="ECO:0007669"/>
    <property type="project" value="TreeGrafter"/>
</dbReference>
<dbReference type="SUPFAM" id="SSF52540">
    <property type="entry name" value="P-loop containing nucleoside triphosphate hydrolases"/>
    <property type="match status" value="1"/>
</dbReference>
<dbReference type="NCBIfam" id="TIGR00041">
    <property type="entry name" value="DTMP_kinase"/>
    <property type="match status" value="1"/>
</dbReference>
<organism evidence="11">
    <name type="scientific">Notodromas monacha</name>
    <dbReference type="NCBI Taxonomy" id="399045"/>
    <lineage>
        <taxon>Eukaryota</taxon>
        <taxon>Metazoa</taxon>
        <taxon>Ecdysozoa</taxon>
        <taxon>Arthropoda</taxon>
        <taxon>Crustacea</taxon>
        <taxon>Oligostraca</taxon>
        <taxon>Ostracoda</taxon>
        <taxon>Podocopa</taxon>
        <taxon>Podocopida</taxon>
        <taxon>Cypridocopina</taxon>
        <taxon>Cypridoidea</taxon>
        <taxon>Cyprididae</taxon>
        <taxon>Notodromas</taxon>
    </lineage>
</organism>
<dbReference type="InterPro" id="IPR027417">
    <property type="entry name" value="P-loop_NTPase"/>
</dbReference>
<evidence type="ECO:0000256" key="2">
    <source>
        <dbReference type="ARBA" id="ARBA00009776"/>
    </source>
</evidence>
<dbReference type="GO" id="GO:0005524">
    <property type="term" value="F:ATP binding"/>
    <property type="evidence" value="ECO:0007669"/>
    <property type="project" value="UniProtKB-KW"/>
</dbReference>
<keyword evidence="12" id="KW-1185">Reference proteome</keyword>
<dbReference type="CDD" id="cd01672">
    <property type="entry name" value="TMPK"/>
    <property type="match status" value="1"/>
</dbReference>
<keyword evidence="6" id="KW-0545">Nucleotide biosynthesis</keyword>
<sequence>MRTVSQISRGCLVVLEGGDYAGKTTQATLLVKRLQEAGHPAKFLRFPDRTTPIGHILDGYLKQSCNLHDYAVHLLFSANRWEAEPQMVTDLMNGTILVVDRYAFSGVAYTCAKPGMVIERCKQTDVGLPRPDVALYLKLSEEAFQTRRSERCNEERYEQIEIQRKVMKNLEALSDPTYWKTVSADKSVEGLNDEIYSIVTDTLKKCRNTDIPRLWVD</sequence>
<evidence type="ECO:0000313" key="11">
    <source>
        <dbReference type="EMBL" id="CAD7276807.1"/>
    </source>
</evidence>
<proteinExistence type="inferred from homology"/>
<dbReference type="AlphaFoldDB" id="A0A7R9BK42"/>
<dbReference type="PANTHER" id="PTHR10344:SF1">
    <property type="entry name" value="THYMIDYLATE KINASE"/>
    <property type="match status" value="1"/>
</dbReference>
<dbReference type="EMBL" id="OA882756">
    <property type="protein sequence ID" value="CAD7276807.1"/>
    <property type="molecule type" value="Genomic_DNA"/>
</dbReference>
<dbReference type="OrthoDB" id="425602at2759"/>
<dbReference type="InterPro" id="IPR039430">
    <property type="entry name" value="Thymidylate_kin-like_dom"/>
</dbReference>
<keyword evidence="5" id="KW-0808">Transferase</keyword>
<evidence type="ECO:0000259" key="10">
    <source>
        <dbReference type="Pfam" id="PF02223"/>
    </source>
</evidence>
<dbReference type="PANTHER" id="PTHR10344">
    <property type="entry name" value="THYMIDYLATE KINASE"/>
    <property type="match status" value="1"/>
</dbReference>
<evidence type="ECO:0000256" key="8">
    <source>
        <dbReference type="ARBA" id="ARBA00022777"/>
    </source>
</evidence>
<feature type="domain" description="Thymidylate kinase-like" evidence="10">
    <location>
        <begin position="15"/>
        <end position="195"/>
    </location>
</feature>
<dbReference type="HAMAP" id="MF_00165">
    <property type="entry name" value="Thymidylate_kinase"/>
    <property type="match status" value="1"/>
</dbReference>
<dbReference type="Proteomes" id="UP000678499">
    <property type="component" value="Unassembled WGS sequence"/>
</dbReference>
<evidence type="ECO:0000313" key="12">
    <source>
        <dbReference type="Proteomes" id="UP000678499"/>
    </source>
</evidence>
<keyword evidence="7" id="KW-0547">Nucleotide-binding</keyword>
<dbReference type="GO" id="GO:0006233">
    <property type="term" value="P:dTDP biosynthetic process"/>
    <property type="evidence" value="ECO:0007669"/>
    <property type="project" value="InterPro"/>
</dbReference>
<evidence type="ECO:0000256" key="4">
    <source>
        <dbReference type="ARBA" id="ARBA00017144"/>
    </source>
</evidence>
<dbReference type="InterPro" id="IPR018094">
    <property type="entry name" value="Thymidylate_kinase"/>
</dbReference>
<evidence type="ECO:0000256" key="5">
    <source>
        <dbReference type="ARBA" id="ARBA00022679"/>
    </source>
</evidence>
<dbReference type="EMBL" id="CAJPEX010000719">
    <property type="protein sequence ID" value="CAG0916959.1"/>
    <property type="molecule type" value="Genomic_DNA"/>
</dbReference>
<dbReference type="EC" id="2.7.4.9" evidence="3"/>
<keyword evidence="9" id="KW-0067">ATP-binding</keyword>
<dbReference type="GO" id="GO:0004550">
    <property type="term" value="F:nucleoside diphosphate kinase activity"/>
    <property type="evidence" value="ECO:0007669"/>
    <property type="project" value="TreeGrafter"/>
</dbReference>
<evidence type="ECO:0000256" key="7">
    <source>
        <dbReference type="ARBA" id="ARBA00022741"/>
    </source>
</evidence>
<dbReference type="Gene3D" id="3.40.50.300">
    <property type="entry name" value="P-loop containing nucleotide triphosphate hydrolases"/>
    <property type="match status" value="1"/>
</dbReference>
<keyword evidence="8" id="KW-0418">Kinase</keyword>
<dbReference type="GO" id="GO:0006227">
    <property type="term" value="P:dUDP biosynthetic process"/>
    <property type="evidence" value="ECO:0007669"/>
    <property type="project" value="TreeGrafter"/>
</dbReference>
<dbReference type="FunFam" id="3.40.50.300:FF:000679">
    <property type="entry name" value="Thymidylate kinase"/>
    <property type="match status" value="1"/>
</dbReference>
<name>A0A7R9BK42_9CRUS</name>
<protein>
    <recommendedName>
        <fullName evidence="4">Thymidylate kinase</fullName>
        <ecNumber evidence="3">2.7.4.9</ecNumber>
    </recommendedName>
</protein>
<dbReference type="GO" id="GO:0004798">
    <property type="term" value="F:dTMP kinase activity"/>
    <property type="evidence" value="ECO:0007669"/>
    <property type="project" value="UniProtKB-EC"/>
</dbReference>
<evidence type="ECO:0000256" key="6">
    <source>
        <dbReference type="ARBA" id="ARBA00022727"/>
    </source>
</evidence>
<evidence type="ECO:0000256" key="1">
    <source>
        <dbReference type="ARBA" id="ARBA00004992"/>
    </source>
</evidence>
<accession>A0A7R9BK42</accession>